<gene>
    <name evidence="13" type="primary">fliJ</name>
    <name evidence="13" type="ORF">ACFPPB_03970</name>
</gene>
<dbReference type="NCBIfam" id="TIGR02473">
    <property type="entry name" value="flagell_FliJ"/>
    <property type="match status" value="1"/>
</dbReference>
<evidence type="ECO:0000256" key="11">
    <source>
        <dbReference type="SAM" id="Coils"/>
    </source>
</evidence>
<feature type="region of interest" description="Disordered" evidence="12">
    <location>
        <begin position="100"/>
        <end position="141"/>
    </location>
</feature>
<comment type="similarity">
    <text evidence="2">Belongs to the FliJ family.</text>
</comment>
<evidence type="ECO:0000256" key="10">
    <source>
        <dbReference type="ARBA" id="ARBA00023225"/>
    </source>
</evidence>
<evidence type="ECO:0000313" key="13">
    <source>
        <dbReference type="EMBL" id="MFC5580269.1"/>
    </source>
</evidence>
<keyword evidence="13" id="KW-0969">Cilium</keyword>
<evidence type="ECO:0000256" key="2">
    <source>
        <dbReference type="ARBA" id="ARBA00010004"/>
    </source>
</evidence>
<accession>A0ABW0SUD1</accession>
<protein>
    <recommendedName>
        <fullName evidence="3">Flagellar FliJ protein</fullName>
    </recommendedName>
</protein>
<dbReference type="InterPro" id="IPR012823">
    <property type="entry name" value="Flagell_FliJ"/>
</dbReference>
<proteinExistence type="inferred from homology"/>
<evidence type="ECO:0000256" key="6">
    <source>
        <dbReference type="ARBA" id="ARBA00022500"/>
    </source>
</evidence>
<dbReference type="PANTHER" id="PTHR38786">
    <property type="entry name" value="FLAGELLAR FLIJ PROTEIN"/>
    <property type="match status" value="1"/>
</dbReference>
<keyword evidence="4" id="KW-0813">Transport</keyword>
<dbReference type="InterPro" id="IPR052570">
    <property type="entry name" value="FliJ"/>
</dbReference>
<name>A0ABW0SUD1_9GAMM</name>
<feature type="coiled-coil region" evidence="11">
    <location>
        <begin position="12"/>
        <end position="46"/>
    </location>
</feature>
<dbReference type="Gene3D" id="1.10.287.1700">
    <property type="match status" value="1"/>
</dbReference>
<reference evidence="14" key="1">
    <citation type="journal article" date="2019" name="Int. J. Syst. Evol. Microbiol.">
        <title>The Global Catalogue of Microorganisms (GCM) 10K type strain sequencing project: providing services to taxonomists for standard genome sequencing and annotation.</title>
        <authorList>
            <consortium name="The Broad Institute Genomics Platform"/>
            <consortium name="The Broad Institute Genome Sequencing Center for Infectious Disease"/>
            <person name="Wu L."/>
            <person name="Ma J."/>
        </authorList>
    </citation>
    <scope>NUCLEOTIDE SEQUENCE [LARGE SCALE GENOMIC DNA]</scope>
    <source>
        <strain evidence="14">CGMCC 1.13587</strain>
    </source>
</reference>
<keyword evidence="13" id="KW-0966">Cell projection</keyword>
<evidence type="ECO:0000256" key="8">
    <source>
        <dbReference type="ARBA" id="ARBA00022927"/>
    </source>
</evidence>
<evidence type="ECO:0000313" key="14">
    <source>
        <dbReference type="Proteomes" id="UP001596111"/>
    </source>
</evidence>
<keyword evidence="14" id="KW-1185">Reference proteome</keyword>
<comment type="caution">
    <text evidence="13">The sequence shown here is derived from an EMBL/GenBank/DDBJ whole genome shotgun (WGS) entry which is preliminary data.</text>
</comment>
<evidence type="ECO:0000256" key="4">
    <source>
        <dbReference type="ARBA" id="ARBA00022448"/>
    </source>
</evidence>
<evidence type="ECO:0000256" key="12">
    <source>
        <dbReference type="SAM" id="MobiDB-lite"/>
    </source>
</evidence>
<keyword evidence="8" id="KW-0653">Protein transport</keyword>
<keyword evidence="9" id="KW-0472">Membrane</keyword>
<evidence type="ECO:0000256" key="3">
    <source>
        <dbReference type="ARBA" id="ARBA00020392"/>
    </source>
</evidence>
<keyword evidence="7" id="KW-1005">Bacterial flagellum biogenesis</keyword>
<dbReference type="EMBL" id="JBHSNG010000003">
    <property type="protein sequence ID" value="MFC5580269.1"/>
    <property type="molecule type" value="Genomic_DNA"/>
</dbReference>
<evidence type="ECO:0000256" key="5">
    <source>
        <dbReference type="ARBA" id="ARBA00022475"/>
    </source>
</evidence>
<keyword evidence="6" id="KW-0145">Chemotaxis</keyword>
<organism evidence="13 14">
    <name type="scientific">Rhodanobacter terrae</name>
    <dbReference type="NCBI Taxonomy" id="418647"/>
    <lineage>
        <taxon>Bacteria</taxon>
        <taxon>Pseudomonadati</taxon>
        <taxon>Pseudomonadota</taxon>
        <taxon>Gammaproteobacteria</taxon>
        <taxon>Lysobacterales</taxon>
        <taxon>Rhodanobacteraceae</taxon>
        <taxon>Rhodanobacter</taxon>
    </lineage>
</organism>
<keyword evidence="11" id="KW-0175">Coiled coil</keyword>
<dbReference type="Proteomes" id="UP001596111">
    <property type="component" value="Unassembled WGS sequence"/>
</dbReference>
<dbReference type="PANTHER" id="PTHR38786:SF1">
    <property type="entry name" value="FLAGELLAR FLIJ PROTEIN"/>
    <property type="match status" value="1"/>
</dbReference>
<dbReference type="RefSeq" id="WP_377324637.1">
    <property type="nucleotide sequence ID" value="NZ_JBHSNG010000003.1"/>
</dbReference>
<keyword evidence="10" id="KW-1006">Bacterial flagellum protein export</keyword>
<evidence type="ECO:0000256" key="7">
    <source>
        <dbReference type="ARBA" id="ARBA00022795"/>
    </source>
</evidence>
<sequence length="141" mass="16508">MNSRARQLQPAVEQARQRSEDALLKLAAQQQLLARAEHQLGELRRYRQEYAESGAGALSVAALLNRQTFIERIDQAIVQQTAEIARQVRQLEQVRDHWKRSHARESALDSVVAQHLEHERRAEDRHEQAEVDERQQHRRPR</sequence>
<comment type="subcellular location">
    <subcellularLocation>
        <location evidence="1">Cell membrane</location>
        <topology evidence="1">Peripheral membrane protein</topology>
        <orientation evidence="1">Cytoplasmic side</orientation>
    </subcellularLocation>
</comment>
<dbReference type="Pfam" id="PF02050">
    <property type="entry name" value="FliJ"/>
    <property type="match status" value="1"/>
</dbReference>
<evidence type="ECO:0000256" key="1">
    <source>
        <dbReference type="ARBA" id="ARBA00004413"/>
    </source>
</evidence>
<keyword evidence="13" id="KW-0282">Flagellum</keyword>
<evidence type="ECO:0000256" key="9">
    <source>
        <dbReference type="ARBA" id="ARBA00023136"/>
    </source>
</evidence>
<keyword evidence="5" id="KW-1003">Cell membrane</keyword>
<feature type="compositionally biased region" description="Basic and acidic residues" evidence="12">
    <location>
        <begin position="115"/>
        <end position="135"/>
    </location>
</feature>
<dbReference type="InterPro" id="IPR053716">
    <property type="entry name" value="Flag_assembly_chemotaxis_eff"/>
</dbReference>